<dbReference type="Pfam" id="PF00482">
    <property type="entry name" value="T2SSF"/>
    <property type="match status" value="1"/>
</dbReference>
<evidence type="ECO:0000259" key="7">
    <source>
        <dbReference type="Pfam" id="PF00482"/>
    </source>
</evidence>
<evidence type="ECO:0000313" key="8">
    <source>
        <dbReference type="EMBL" id="WAI50820.1"/>
    </source>
</evidence>
<feature type="transmembrane region" description="Helical" evidence="6">
    <location>
        <begin position="94"/>
        <end position="115"/>
    </location>
</feature>
<feature type="transmembrane region" description="Helical" evidence="6">
    <location>
        <begin position="271"/>
        <end position="290"/>
    </location>
</feature>
<dbReference type="PANTHER" id="PTHR35007">
    <property type="entry name" value="INTEGRAL MEMBRANE PROTEIN-RELATED"/>
    <property type="match status" value="1"/>
</dbReference>
<dbReference type="PANTHER" id="PTHR35007:SF1">
    <property type="entry name" value="PILUS ASSEMBLY PROTEIN"/>
    <property type="match status" value="1"/>
</dbReference>
<accession>A0ABY7A3G0</accession>
<dbReference type="Gene3D" id="1.20.81.30">
    <property type="entry name" value="Type II secretion system (T2SS), domain F"/>
    <property type="match status" value="1"/>
</dbReference>
<organism evidence="8 9">
    <name type="scientific">Pseudomonas triclosanedens</name>
    <dbReference type="NCBI Taxonomy" id="2961893"/>
    <lineage>
        <taxon>Bacteria</taxon>
        <taxon>Pseudomonadati</taxon>
        <taxon>Pseudomonadota</taxon>
        <taxon>Gammaproteobacteria</taxon>
        <taxon>Pseudomonadales</taxon>
        <taxon>Pseudomonadaceae</taxon>
        <taxon>Pseudomonas</taxon>
    </lineage>
</organism>
<gene>
    <name evidence="8" type="ORF">OU419_06070</name>
</gene>
<keyword evidence="5 6" id="KW-0472">Membrane</keyword>
<evidence type="ECO:0000256" key="1">
    <source>
        <dbReference type="ARBA" id="ARBA00004651"/>
    </source>
</evidence>
<evidence type="ECO:0000256" key="3">
    <source>
        <dbReference type="ARBA" id="ARBA00022692"/>
    </source>
</evidence>
<proteinExistence type="predicted"/>
<feature type="domain" description="Type II secretion system protein GspF" evidence="7">
    <location>
        <begin position="129"/>
        <end position="255"/>
    </location>
</feature>
<evidence type="ECO:0000256" key="4">
    <source>
        <dbReference type="ARBA" id="ARBA00022989"/>
    </source>
</evidence>
<protein>
    <submittedName>
        <fullName evidence="8">Type II secretion system F family protein</fullName>
    </submittedName>
</protein>
<evidence type="ECO:0000256" key="6">
    <source>
        <dbReference type="SAM" id="Phobius"/>
    </source>
</evidence>
<dbReference type="Proteomes" id="UP001163624">
    <property type="component" value="Chromosome"/>
</dbReference>
<keyword evidence="4 6" id="KW-1133">Transmembrane helix</keyword>
<dbReference type="RefSeq" id="WP_254471796.1">
    <property type="nucleotide sequence ID" value="NZ_CP113432.1"/>
</dbReference>
<feature type="transmembrane region" description="Helical" evidence="6">
    <location>
        <begin position="238"/>
        <end position="256"/>
    </location>
</feature>
<dbReference type="EMBL" id="CP113432">
    <property type="protein sequence ID" value="WAI50820.1"/>
    <property type="molecule type" value="Genomic_DNA"/>
</dbReference>
<feature type="transmembrane region" description="Helical" evidence="6">
    <location>
        <begin position="69"/>
        <end position="88"/>
    </location>
</feature>
<evidence type="ECO:0000256" key="5">
    <source>
        <dbReference type="ARBA" id="ARBA00023136"/>
    </source>
</evidence>
<comment type="subcellular location">
    <subcellularLocation>
        <location evidence="1">Cell membrane</location>
        <topology evidence="1">Multi-pass membrane protein</topology>
    </subcellularLocation>
</comment>
<dbReference type="InterPro" id="IPR042094">
    <property type="entry name" value="T2SS_GspF_sf"/>
</dbReference>
<reference evidence="8" key="1">
    <citation type="submission" date="2022-11" db="EMBL/GenBank/DDBJ databases">
        <title>Pseudomonas triclosanedens sp. nov., a triclosan degrader isolated from activated sludge.</title>
        <authorList>
            <person name="Yin Y."/>
            <person name="Lu Z."/>
        </authorList>
    </citation>
    <scope>NUCLEOTIDE SEQUENCE</scope>
    <source>
        <strain evidence="8">ZM23</strain>
    </source>
</reference>
<evidence type="ECO:0000313" key="9">
    <source>
        <dbReference type="Proteomes" id="UP001163624"/>
    </source>
</evidence>
<sequence length="296" mass="32713">MNGALVLTVCSLLLGAFGVLLGGLGWRTRHNEQVLRRLSGGNSALAETTRARSSHWLARRMRRAGISDMRRWGMGALLAGLCCALFGQRLGGPFGALCGVALALLGFHILLNVLYRRRLQRMIRQMPNFLDQVVRSLHSGRTLGDAITQSVSAAEDPLREIFSLVNNHVQLGISLPEALQEVAELYDVEELHVFSLGVAVNHRYGGNTTDLLENIIKVIHEREKLSRQLRAMTGETRLSALVLAVLPISLGGYILFTNPGYLMNMWLDSGGRWLLLTSLGLQVLGCYTLWRMLKSV</sequence>
<evidence type="ECO:0000256" key="2">
    <source>
        <dbReference type="ARBA" id="ARBA00022475"/>
    </source>
</evidence>
<dbReference type="InterPro" id="IPR018076">
    <property type="entry name" value="T2SS_GspF_dom"/>
</dbReference>
<keyword evidence="2" id="KW-1003">Cell membrane</keyword>
<name>A0ABY7A3G0_9PSED</name>
<keyword evidence="9" id="KW-1185">Reference proteome</keyword>
<keyword evidence="3 6" id="KW-0812">Transmembrane</keyword>
<feature type="transmembrane region" description="Helical" evidence="6">
    <location>
        <begin position="6"/>
        <end position="26"/>
    </location>
</feature>